<evidence type="ECO:0000313" key="6">
    <source>
        <dbReference type="Proteomes" id="UP001595823"/>
    </source>
</evidence>
<dbReference type="CDD" id="cd03820">
    <property type="entry name" value="GT4_AmsD-like"/>
    <property type="match status" value="1"/>
</dbReference>
<dbReference type="InterPro" id="IPR001296">
    <property type="entry name" value="Glyco_trans_1"/>
</dbReference>
<dbReference type="SUPFAM" id="SSF53756">
    <property type="entry name" value="UDP-Glycosyltransferase/glycogen phosphorylase"/>
    <property type="match status" value="1"/>
</dbReference>
<keyword evidence="6" id="KW-1185">Reference proteome</keyword>
<comment type="caution">
    <text evidence="5">The sequence shown here is derived from an EMBL/GenBank/DDBJ whole genome shotgun (WGS) entry which is preliminary data.</text>
</comment>
<dbReference type="EMBL" id="JBHSDK010000028">
    <property type="protein sequence ID" value="MFC4337213.1"/>
    <property type="molecule type" value="Genomic_DNA"/>
</dbReference>
<dbReference type="PANTHER" id="PTHR12526">
    <property type="entry name" value="GLYCOSYLTRANSFERASE"/>
    <property type="match status" value="1"/>
</dbReference>
<reference evidence="6" key="1">
    <citation type="journal article" date="2019" name="Int. J. Syst. Evol. Microbiol.">
        <title>The Global Catalogue of Microorganisms (GCM) 10K type strain sequencing project: providing services to taxonomists for standard genome sequencing and annotation.</title>
        <authorList>
            <consortium name="The Broad Institute Genomics Platform"/>
            <consortium name="The Broad Institute Genome Sequencing Center for Infectious Disease"/>
            <person name="Wu L."/>
            <person name="Ma J."/>
        </authorList>
    </citation>
    <scope>NUCLEOTIDE SEQUENCE [LARGE SCALE GENOMIC DNA]</scope>
    <source>
        <strain evidence="6">IBRC-M 10908</strain>
    </source>
</reference>
<evidence type="ECO:0000256" key="1">
    <source>
        <dbReference type="ARBA" id="ARBA00022676"/>
    </source>
</evidence>
<dbReference type="Pfam" id="PF00534">
    <property type="entry name" value="Glycos_transf_1"/>
    <property type="match status" value="1"/>
</dbReference>
<evidence type="ECO:0000259" key="4">
    <source>
        <dbReference type="Pfam" id="PF13579"/>
    </source>
</evidence>
<dbReference type="EC" id="2.4.-.-" evidence="5"/>
<organism evidence="5 6">
    <name type="scientific">Salininema proteolyticum</name>
    <dbReference type="NCBI Taxonomy" id="1607685"/>
    <lineage>
        <taxon>Bacteria</taxon>
        <taxon>Bacillati</taxon>
        <taxon>Actinomycetota</taxon>
        <taxon>Actinomycetes</taxon>
        <taxon>Glycomycetales</taxon>
        <taxon>Glycomycetaceae</taxon>
        <taxon>Salininema</taxon>
    </lineage>
</organism>
<dbReference type="InterPro" id="IPR028098">
    <property type="entry name" value="Glyco_trans_4-like_N"/>
</dbReference>
<keyword evidence="1 5" id="KW-0328">Glycosyltransferase</keyword>
<accession>A0ABV8U287</accession>
<name>A0ABV8U287_9ACTN</name>
<dbReference type="Proteomes" id="UP001595823">
    <property type="component" value="Unassembled WGS sequence"/>
</dbReference>
<proteinExistence type="predicted"/>
<feature type="domain" description="Glycosyl transferase family 1" evidence="3">
    <location>
        <begin position="206"/>
        <end position="364"/>
    </location>
</feature>
<dbReference type="RefSeq" id="WP_380623960.1">
    <property type="nucleotide sequence ID" value="NZ_JBHSDK010000028.1"/>
</dbReference>
<dbReference type="Pfam" id="PF13579">
    <property type="entry name" value="Glyco_trans_4_4"/>
    <property type="match status" value="1"/>
</dbReference>
<dbReference type="Gene3D" id="3.40.50.2000">
    <property type="entry name" value="Glycogen Phosphorylase B"/>
    <property type="match status" value="2"/>
</dbReference>
<feature type="domain" description="Glycosyltransferase subfamily 4-like N-terminal" evidence="4">
    <location>
        <begin position="14"/>
        <end position="196"/>
    </location>
</feature>
<keyword evidence="2 5" id="KW-0808">Transferase</keyword>
<evidence type="ECO:0000256" key="2">
    <source>
        <dbReference type="ARBA" id="ARBA00022679"/>
    </source>
</evidence>
<evidence type="ECO:0000259" key="3">
    <source>
        <dbReference type="Pfam" id="PF00534"/>
    </source>
</evidence>
<evidence type="ECO:0000313" key="5">
    <source>
        <dbReference type="EMBL" id="MFC4337213.1"/>
    </source>
</evidence>
<sequence length="404" mass="44716">MKITYVIRNVYGIGGTIKTTIDSANALADRGHEVSVVSLMRHRADPQFPVRPSVKVSALLDVRPPRKGGEVLRGKNKKLSQLKSKALCDGVDAMNMKENSALLDQRLERYLGRHDADVVVGTHAGINLVLAQMEERRQAVVGQEHMYYEQYRKPVQAAMRRVYPALDALVVLTELDAEDYRRALPAVADRMEAIPNSIPRNEHPREEADPPHIMAAGRLAPMKRYDVAIRAFAHVADRFPEWRLRIYGKGKQRDELEALAAELGVGGRVEFMGAVSPLDVEWAKATVALSSAWKEPFGLTLVEAMAAGTPLVSTEVKYGPMSFIEDGYNGLLAPPQDPEALGNALARVMEDETLRKHLSENGRAVAASFEPDKVVAQHEDLFRRVAEANPPKPRPGLVARLFGR</sequence>
<dbReference type="PANTHER" id="PTHR12526:SF627">
    <property type="entry name" value="D-RHAMNOSYLTRANSFERASE WBPZ"/>
    <property type="match status" value="1"/>
</dbReference>
<dbReference type="GO" id="GO:0016757">
    <property type="term" value="F:glycosyltransferase activity"/>
    <property type="evidence" value="ECO:0007669"/>
    <property type="project" value="UniProtKB-KW"/>
</dbReference>
<protein>
    <submittedName>
        <fullName evidence="5">Glycosyltransferase family 4 protein</fullName>
        <ecNumber evidence="5">2.4.-.-</ecNumber>
    </submittedName>
</protein>
<gene>
    <name evidence="5" type="ORF">ACFPET_18585</name>
</gene>